<keyword evidence="4 5" id="KW-0687">Ribonucleoprotein</keyword>
<feature type="region of interest" description="Disordered" evidence="6">
    <location>
        <begin position="188"/>
        <end position="236"/>
    </location>
</feature>
<dbReference type="STRING" id="1802619.A2797_02440"/>
<dbReference type="PANTHER" id="PTHR33284:SF1">
    <property type="entry name" value="RIBOSOMAL PROTEIN L25_GLN-TRNA SYNTHETASE, ANTI-CODON-BINDING DOMAIN-CONTAINING PROTEIN"/>
    <property type="match status" value="1"/>
</dbReference>
<dbReference type="Pfam" id="PF01386">
    <property type="entry name" value="Ribosomal_L25p"/>
    <property type="match status" value="1"/>
</dbReference>
<evidence type="ECO:0000256" key="2">
    <source>
        <dbReference type="ARBA" id="ARBA00022884"/>
    </source>
</evidence>
<feature type="compositionally biased region" description="Basic and acidic residues" evidence="6">
    <location>
        <begin position="218"/>
        <end position="236"/>
    </location>
</feature>
<name>A0A1F4VCA7_UNCKA</name>
<dbReference type="HAMAP" id="MF_01334">
    <property type="entry name" value="Ribosomal_bL25_CTC"/>
    <property type="match status" value="1"/>
</dbReference>
<organism evidence="9 10">
    <name type="scientific">candidate division WWE3 bacterium RIFCSPHIGHO2_01_FULL_48_15</name>
    <dbReference type="NCBI Taxonomy" id="1802619"/>
    <lineage>
        <taxon>Bacteria</taxon>
        <taxon>Katanobacteria</taxon>
    </lineage>
</organism>
<comment type="caution">
    <text evidence="9">The sequence shown here is derived from an EMBL/GenBank/DDBJ whole genome shotgun (WGS) entry which is preliminary data.</text>
</comment>
<reference evidence="9 10" key="1">
    <citation type="journal article" date="2016" name="Nat. Commun.">
        <title>Thousands of microbial genomes shed light on interconnected biogeochemical processes in an aquifer system.</title>
        <authorList>
            <person name="Anantharaman K."/>
            <person name="Brown C.T."/>
            <person name="Hug L.A."/>
            <person name="Sharon I."/>
            <person name="Castelle C.J."/>
            <person name="Probst A.J."/>
            <person name="Thomas B.C."/>
            <person name="Singh A."/>
            <person name="Wilkins M.J."/>
            <person name="Karaoz U."/>
            <person name="Brodie E.L."/>
            <person name="Williams K.H."/>
            <person name="Hubbard S.S."/>
            <person name="Banfield J.F."/>
        </authorList>
    </citation>
    <scope>NUCLEOTIDE SEQUENCE [LARGE SCALE GENOMIC DNA]</scope>
</reference>
<protein>
    <recommendedName>
        <fullName evidence="5">Large ribosomal subunit protein bL25</fullName>
    </recommendedName>
    <alternativeName>
        <fullName evidence="5">General stress protein CTC</fullName>
    </alternativeName>
</protein>
<gene>
    <name evidence="5" type="primary">rplY</name>
    <name evidence="5" type="synonym">ctc</name>
    <name evidence="9" type="ORF">A2797_02440</name>
</gene>
<evidence type="ECO:0000313" key="10">
    <source>
        <dbReference type="Proteomes" id="UP000179005"/>
    </source>
</evidence>
<keyword evidence="3 5" id="KW-0689">Ribosomal protein</keyword>
<dbReference type="Proteomes" id="UP000179005">
    <property type="component" value="Unassembled WGS sequence"/>
</dbReference>
<comment type="function">
    <text evidence="5">This is one of the proteins that binds to the 5S RNA in the ribosome where it forms part of the central protuberance.</text>
</comment>
<feature type="domain" description="Large ribosomal subunit protein bL25 L25" evidence="7">
    <location>
        <begin position="4"/>
        <end position="88"/>
    </location>
</feature>
<dbReference type="InterPro" id="IPR020057">
    <property type="entry name" value="Ribosomal_bL25_b-dom"/>
</dbReference>
<keyword evidence="2 5" id="KW-0694">RNA-binding</keyword>
<accession>A0A1F4VCA7</accession>
<evidence type="ECO:0000259" key="8">
    <source>
        <dbReference type="Pfam" id="PF14693"/>
    </source>
</evidence>
<dbReference type="InterPro" id="IPR020056">
    <property type="entry name" value="Rbsml_bL25/Gln-tRNA_synth_N"/>
</dbReference>
<dbReference type="Gene3D" id="2.170.120.20">
    <property type="entry name" value="Ribosomal protein L25, beta domain"/>
    <property type="match status" value="1"/>
</dbReference>
<feature type="domain" description="Large ribosomal subunit protein bL25 beta" evidence="8">
    <location>
        <begin position="96"/>
        <end position="182"/>
    </location>
</feature>
<comment type="subunit">
    <text evidence="5">Part of the 50S ribosomal subunit; part of the 5S rRNA/L5/L18/L25 subcomplex. Contacts the 5S rRNA. Binds to the 5S rRNA independently of L5 and L18.</text>
</comment>
<dbReference type="InterPro" id="IPR029751">
    <property type="entry name" value="Ribosomal_L25_dom"/>
</dbReference>
<feature type="compositionally biased region" description="Acidic residues" evidence="6">
    <location>
        <begin position="188"/>
        <end position="197"/>
    </location>
</feature>
<dbReference type="GO" id="GO:0008097">
    <property type="term" value="F:5S rRNA binding"/>
    <property type="evidence" value="ECO:0007669"/>
    <property type="project" value="InterPro"/>
</dbReference>
<dbReference type="Gene3D" id="2.40.240.10">
    <property type="entry name" value="Ribosomal Protein L25, Chain P"/>
    <property type="match status" value="1"/>
</dbReference>
<dbReference type="InterPro" id="IPR037121">
    <property type="entry name" value="Ribosomal_bL25_C"/>
</dbReference>
<dbReference type="InterPro" id="IPR011035">
    <property type="entry name" value="Ribosomal_bL25/Gln-tRNA_synth"/>
</dbReference>
<evidence type="ECO:0000256" key="3">
    <source>
        <dbReference type="ARBA" id="ARBA00022980"/>
    </source>
</evidence>
<evidence type="ECO:0000256" key="5">
    <source>
        <dbReference type="HAMAP-Rule" id="MF_01334"/>
    </source>
</evidence>
<dbReference type="Pfam" id="PF14693">
    <property type="entry name" value="Ribosomal_TL5_C"/>
    <property type="match status" value="1"/>
</dbReference>
<evidence type="ECO:0000256" key="6">
    <source>
        <dbReference type="SAM" id="MobiDB-lite"/>
    </source>
</evidence>
<dbReference type="NCBIfam" id="TIGR00731">
    <property type="entry name" value="bL25_bact_ctc"/>
    <property type="match status" value="1"/>
</dbReference>
<dbReference type="GO" id="GO:0003735">
    <property type="term" value="F:structural constituent of ribosome"/>
    <property type="evidence" value="ECO:0007669"/>
    <property type="project" value="InterPro"/>
</dbReference>
<dbReference type="InterPro" id="IPR001021">
    <property type="entry name" value="Ribosomal_bL25_long"/>
</dbReference>
<proteinExistence type="inferred from homology"/>
<dbReference type="GO" id="GO:0006412">
    <property type="term" value="P:translation"/>
    <property type="evidence" value="ECO:0007669"/>
    <property type="project" value="UniProtKB-UniRule"/>
</dbReference>
<evidence type="ECO:0000256" key="4">
    <source>
        <dbReference type="ARBA" id="ARBA00023274"/>
    </source>
</evidence>
<dbReference type="GO" id="GO:0022625">
    <property type="term" value="C:cytosolic large ribosomal subunit"/>
    <property type="evidence" value="ECO:0007669"/>
    <property type="project" value="TreeGrafter"/>
</dbReference>
<sequence length="236" mass="25254">MVELAAKKRKILGKKVKSLRAAGGLPAVVFGGKEPSTALELNAGQFEKVYAAAGESTLIDLDIEGEKEKILISEVQHDPLGKLLHVDLRRISAGEKITAAIPVVIEGESQPVKSGEGVLLTLFLELEVECLPADLPHEIKADLSTLNEVGQGITIGQLPIDQTKVKIVGHEPDELVVKVDYPQVAEVEEAPVSEEEAIAAVEATQEKKPEEEEAAAEGEGRPAEEAPAEKEPVNRE</sequence>
<dbReference type="InterPro" id="IPR020930">
    <property type="entry name" value="Ribosomal_uL5_bac-type"/>
</dbReference>
<dbReference type="SUPFAM" id="SSF50715">
    <property type="entry name" value="Ribosomal protein L25-like"/>
    <property type="match status" value="1"/>
</dbReference>
<evidence type="ECO:0000259" key="7">
    <source>
        <dbReference type="Pfam" id="PF01386"/>
    </source>
</evidence>
<keyword evidence="1 5" id="KW-0699">rRNA-binding</keyword>
<dbReference type="PANTHER" id="PTHR33284">
    <property type="entry name" value="RIBOSOMAL PROTEIN L25/GLN-TRNA SYNTHETASE, ANTI-CODON-BINDING DOMAIN-CONTAINING PROTEIN"/>
    <property type="match status" value="1"/>
</dbReference>
<comment type="similarity">
    <text evidence="5">Belongs to the bacterial ribosomal protein bL25 family. CTC subfamily.</text>
</comment>
<dbReference type="EMBL" id="MEVC01000014">
    <property type="protein sequence ID" value="OGC54757.1"/>
    <property type="molecule type" value="Genomic_DNA"/>
</dbReference>
<evidence type="ECO:0000256" key="1">
    <source>
        <dbReference type="ARBA" id="ARBA00022730"/>
    </source>
</evidence>
<dbReference type="AlphaFoldDB" id="A0A1F4VCA7"/>
<evidence type="ECO:0000313" key="9">
    <source>
        <dbReference type="EMBL" id="OGC54757.1"/>
    </source>
</evidence>